<dbReference type="GO" id="GO:0015074">
    <property type="term" value="P:DNA integration"/>
    <property type="evidence" value="ECO:0007669"/>
    <property type="project" value="UniProtKB-KW"/>
</dbReference>
<dbReference type="Proteomes" id="UP000231655">
    <property type="component" value="Unassembled WGS sequence"/>
</dbReference>
<dbReference type="EMBL" id="OBEA01000009">
    <property type="protein sequence ID" value="SNY59412.1"/>
    <property type="molecule type" value="Genomic_DNA"/>
</dbReference>
<accession>A0A285JGL8</accession>
<reference evidence="6 7" key="1">
    <citation type="submission" date="2017-09" db="EMBL/GenBank/DDBJ databases">
        <authorList>
            <person name="Ehlers B."/>
            <person name="Leendertz F.H."/>
        </authorList>
    </citation>
    <scope>NUCLEOTIDE SEQUENCE [LARGE SCALE GENOMIC DNA]</scope>
    <source>
        <strain evidence="6 7">CGMCC 1.12662</strain>
    </source>
</reference>
<dbReference type="PANTHER" id="PTHR30349:SF41">
    <property type="entry name" value="INTEGRASE_RECOMBINASE PROTEIN MJ0367-RELATED"/>
    <property type="match status" value="1"/>
</dbReference>
<evidence type="ECO:0000313" key="6">
    <source>
        <dbReference type="EMBL" id="SNY59412.1"/>
    </source>
</evidence>
<evidence type="ECO:0000256" key="4">
    <source>
        <dbReference type="ARBA" id="ARBA00023172"/>
    </source>
</evidence>
<organism evidence="6 7">
    <name type="scientific">Pseudooceanicola antarcticus</name>
    <dbReference type="NCBI Taxonomy" id="1247613"/>
    <lineage>
        <taxon>Bacteria</taxon>
        <taxon>Pseudomonadati</taxon>
        <taxon>Pseudomonadota</taxon>
        <taxon>Alphaproteobacteria</taxon>
        <taxon>Rhodobacterales</taxon>
        <taxon>Paracoccaceae</taxon>
        <taxon>Pseudooceanicola</taxon>
    </lineage>
</organism>
<dbReference type="InterPro" id="IPR050090">
    <property type="entry name" value="Tyrosine_recombinase_XerCD"/>
</dbReference>
<dbReference type="SUPFAM" id="SSF56349">
    <property type="entry name" value="DNA breaking-rejoining enzymes"/>
    <property type="match status" value="1"/>
</dbReference>
<evidence type="ECO:0000256" key="3">
    <source>
        <dbReference type="ARBA" id="ARBA00023125"/>
    </source>
</evidence>
<dbReference type="PANTHER" id="PTHR30349">
    <property type="entry name" value="PHAGE INTEGRASE-RELATED"/>
    <property type="match status" value="1"/>
</dbReference>
<comment type="similarity">
    <text evidence="1">Belongs to the 'phage' integrase family.</text>
</comment>
<dbReference type="Pfam" id="PF00589">
    <property type="entry name" value="Phage_integrase"/>
    <property type="match status" value="1"/>
</dbReference>
<dbReference type="InterPro" id="IPR002104">
    <property type="entry name" value="Integrase_catalytic"/>
</dbReference>
<evidence type="ECO:0000256" key="2">
    <source>
        <dbReference type="ARBA" id="ARBA00022908"/>
    </source>
</evidence>
<evidence type="ECO:0000256" key="1">
    <source>
        <dbReference type="ARBA" id="ARBA00008857"/>
    </source>
</evidence>
<evidence type="ECO:0000259" key="5">
    <source>
        <dbReference type="PROSITE" id="PS51898"/>
    </source>
</evidence>
<dbReference type="InterPro" id="IPR013762">
    <property type="entry name" value="Integrase-like_cat_sf"/>
</dbReference>
<dbReference type="AlphaFoldDB" id="A0A285JGL8"/>
<name>A0A285JGL8_9RHOB</name>
<feature type="domain" description="Tyr recombinase" evidence="5">
    <location>
        <begin position="18"/>
        <end position="202"/>
    </location>
</feature>
<dbReference type="RefSeq" id="WP_198431813.1">
    <property type="nucleotide sequence ID" value="NZ_OBEA01000009.1"/>
</dbReference>
<keyword evidence="3" id="KW-0238">DNA-binding</keyword>
<dbReference type="InterPro" id="IPR011010">
    <property type="entry name" value="DNA_brk_join_enz"/>
</dbReference>
<dbReference type="GO" id="GO:0003677">
    <property type="term" value="F:DNA binding"/>
    <property type="evidence" value="ECO:0007669"/>
    <property type="project" value="UniProtKB-KW"/>
</dbReference>
<protein>
    <submittedName>
        <fullName evidence="6">Phage integrase family protein</fullName>
    </submittedName>
</protein>
<dbReference type="GO" id="GO:0006310">
    <property type="term" value="P:DNA recombination"/>
    <property type="evidence" value="ECO:0007669"/>
    <property type="project" value="UniProtKB-KW"/>
</dbReference>
<dbReference type="PROSITE" id="PS51898">
    <property type="entry name" value="TYR_RECOMBINASE"/>
    <property type="match status" value="1"/>
</dbReference>
<gene>
    <name evidence="6" type="ORF">SAMN06297129_3756</name>
</gene>
<sequence>MSQTSSPFQGMSLYSQLGERKYLTSSERKKFLAALCVIKNPAERTFCEMIHWTGCRPSEALALTAINIDLDESMVIIRSLKKRGRLKGKHFRPVPVPSEFARRLDTVHGIRDAQASARGGDALPLWPFGRTKGWRLVRSVMDAAGLSGVKSNARGLRHALGVHAAVMHVPETRLQTWLGHASLETTSIYVAASGPEDRAIAARMWGV</sequence>
<dbReference type="Gene3D" id="1.10.443.10">
    <property type="entry name" value="Intergrase catalytic core"/>
    <property type="match status" value="1"/>
</dbReference>
<keyword evidence="4" id="KW-0233">DNA recombination</keyword>
<evidence type="ECO:0000313" key="7">
    <source>
        <dbReference type="Proteomes" id="UP000231655"/>
    </source>
</evidence>
<keyword evidence="2" id="KW-0229">DNA integration</keyword>
<proteinExistence type="inferred from homology"/>